<evidence type="ECO:0000256" key="6">
    <source>
        <dbReference type="SAM" id="MobiDB-lite"/>
    </source>
</evidence>
<evidence type="ECO:0000256" key="5">
    <source>
        <dbReference type="ARBA" id="ARBA00023242"/>
    </source>
</evidence>
<comment type="subcellular location">
    <subcellularLocation>
        <location evidence="1">Nucleus</location>
        <location evidence="1">Nucleolus</location>
    </subcellularLocation>
</comment>
<proteinExistence type="inferred from homology"/>
<protein>
    <recommendedName>
        <fullName evidence="9">DNA-directed RNA polymerase I subunit rpa49</fullName>
    </recommendedName>
</protein>
<dbReference type="Proteomes" id="UP000585474">
    <property type="component" value="Unassembled WGS sequence"/>
</dbReference>
<comment type="caution">
    <text evidence="7">The sequence shown here is derived from an EMBL/GenBank/DDBJ whole genome shotgun (WGS) entry which is preliminary data.</text>
</comment>
<dbReference type="EMBL" id="BJWL01000011">
    <property type="protein sequence ID" value="GFY97177.1"/>
    <property type="molecule type" value="Genomic_DNA"/>
</dbReference>
<evidence type="ECO:0000313" key="8">
    <source>
        <dbReference type="Proteomes" id="UP000585474"/>
    </source>
</evidence>
<dbReference type="GO" id="GO:0006351">
    <property type="term" value="P:DNA-templated transcription"/>
    <property type="evidence" value="ECO:0007669"/>
    <property type="project" value="InterPro"/>
</dbReference>
<feature type="compositionally biased region" description="Basic residues" evidence="6">
    <location>
        <begin position="26"/>
        <end position="36"/>
    </location>
</feature>
<evidence type="ECO:0000256" key="4">
    <source>
        <dbReference type="ARBA" id="ARBA00023163"/>
    </source>
</evidence>
<accession>A0A7J0FGY8</accession>
<keyword evidence="8" id="KW-1185">Reference proteome</keyword>
<dbReference type="GO" id="GO:0005730">
    <property type="term" value="C:nucleolus"/>
    <property type="evidence" value="ECO:0007669"/>
    <property type="project" value="UniProtKB-SubCell"/>
</dbReference>
<keyword evidence="3" id="KW-0240">DNA-directed RNA polymerase</keyword>
<dbReference type="AlphaFoldDB" id="A0A7J0FGY8"/>
<feature type="region of interest" description="Disordered" evidence="6">
    <location>
        <begin position="230"/>
        <end position="284"/>
    </location>
</feature>
<reference evidence="7 8" key="1">
    <citation type="submission" date="2019-07" db="EMBL/GenBank/DDBJ databases">
        <title>De Novo Assembly of kiwifruit Actinidia rufa.</title>
        <authorList>
            <person name="Sugita-Konishi S."/>
            <person name="Sato K."/>
            <person name="Mori E."/>
            <person name="Abe Y."/>
            <person name="Kisaki G."/>
            <person name="Hamano K."/>
            <person name="Suezawa K."/>
            <person name="Otani M."/>
            <person name="Fukuda T."/>
            <person name="Manabe T."/>
            <person name="Gomi K."/>
            <person name="Tabuchi M."/>
            <person name="Akimitsu K."/>
            <person name="Kataoka I."/>
        </authorList>
    </citation>
    <scope>NUCLEOTIDE SEQUENCE [LARGE SCALE GENOMIC DNA]</scope>
    <source>
        <strain evidence="8">cv. Fuchu</strain>
    </source>
</reference>
<dbReference type="GO" id="GO:0003677">
    <property type="term" value="F:DNA binding"/>
    <property type="evidence" value="ECO:0007669"/>
    <property type="project" value="InterPro"/>
</dbReference>
<gene>
    <name evidence="7" type="ORF">Acr_11g0014830</name>
</gene>
<feature type="region of interest" description="Disordered" evidence="6">
    <location>
        <begin position="1"/>
        <end position="116"/>
    </location>
</feature>
<comment type="similarity">
    <text evidence="2">Belongs to the eukaryotic RPA49/POLR1E RNA polymerase subunit family.</text>
</comment>
<evidence type="ECO:0000313" key="7">
    <source>
        <dbReference type="EMBL" id="GFY97177.1"/>
    </source>
</evidence>
<dbReference type="GO" id="GO:0000428">
    <property type="term" value="C:DNA-directed RNA polymerase complex"/>
    <property type="evidence" value="ECO:0007669"/>
    <property type="project" value="UniProtKB-KW"/>
</dbReference>
<dbReference type="PANTHER" id="PTHR14440">
    <property type="entry name" value="DNA-DIRECTED RNA POLYMERASE I SUBUNIT RPA49"/>
    <property type="match status" value="1"/>
</dbReference>
<keyword evidence="5" id="KW-0539">Nucleus</keyword>
<dbReference type="OrthoDB" id="532500at2759"/>
<name>A0A7J0FGY8_9ERIC</name>
<organism evidence="7 8">
    <name type="scientific">Actinidia rufa</name>
    <dbReference type="NCBI Taxonomy" id="165716"/>
    <lineage>
        <taxon>Eukaryota</taxon>
        <taxon>Viridiplantae</taxon>
        <taxon>Streptophyta</taxon>
        <taxon>Embryophyta</taxon>
        <taxon>Tracheophyta</taxon>
        <taxon>Spermatophyta</taxon>
        <taxon>Magnoliopsida</taxon>
        <taxon>eudicotyledons</taxon>
        <taxon>Gunneridae</taxon>
        <taxon>Pentapetalae</taxon>
        <taxon>asterids</taxon>
        <taxon>Ericales</taxon>
        <taxon>Actinidiaceae</taxon>
        <taxon>Actinidia</taxon>
    </lineage>
</organism>
<evidence type="ECO:0008006" key="9">
    <source>
        <dbReference type="Google" id="ProtNLM"/>
    </source>
</evidence>
<feature type="region of interest" description="Disordered" evidence="6">
    <location>
        <begin position="184"/>
        <end position="215"/>
    </location>
</feature>
<feature type="compositionally biased region" description="Basic and acidic residues" evidence="6">
    <location>
        <begin position="191"/>
        <end position="200"/>
    </location>
</feature>
<dbReference type="Pfam" id="PF06870">
    <property type="entry name" value="RNA_pol_I_A49"/>
    <property type="match status" value="1"/>
</dbReference>
<evidence type="ECO:0000256" key="3">
    <source>
        <dbReference type="ARBA" id="ARBA00022478"/>
    </source>
</evidence>
<feature type="compositionally biased region" description="Basic and acidic residues" evidence="6">
    <location>
        <begin position="15"/>
        <end position="25"/>
    </location>
</feature>
<evidence type="ECO:0000256" key="1">
    <source>
        <dbReference type="ARBA" id="ARBA00004604"/>
    </source>
</evidence>
<evidence type="ECO:0000256" key="2">
    <source>
        <dbReference type="ARBA" id="ARBA00009430"/>
    </source>
</evidence>
<feature type="compositionally biased region" description="Basic and acidic residues" evidence="6">
    <location>
        <begin position="233"/>
        <end position="264"/>
    </location>
</feature>
<keyword evidence="4" id="KW-0804">Transcription</keyword>
<dbReference type="InterPro" id="IPR009668">
    <property type="entry name" value="RNA_pol-assoc_fac_A49-like"/>
</dbReference>
<sequence length="471" mass="53176">MAKMEVDTAEETEEKPETLVEEDMKPKKKKKKKKKRTNVETRSKRTPNNVSPVAGFDPHRNHQVDTEEEAPPLPEENTPTRSPLSSATSPPASTLSATTKLPPEEEEPPPHPEVRVFRHEKRTSRLQLVVSPNGSQVDFVGTNYSGEATAPQLCTYALGVLDKQSQTLKIVPIASNKIFRLEPRVGGSDLSNKETSKEEPIAEEEPTAEKRKADKIRDLTLMYSTKKTINQAKKRESLQQKEDPETQEDLDKKIEGVKINKEALESSSSHSARNIPPHDSSAITPQTAYPLDKIIFSGEWDYLLDILELLQFGAELASDDFPTFVCNRLHRLEHIEDEVEKKTLACVFSYINHLIKFKDRNSIGASSSVKFHKIPTILSQKFSTMFADSDAKWLADDKKDLLISYVLVLTLIADGFRSDPSDIARDLKMTAITIRPHYEHLGCKLVREGRLLLATLPVPLQFPRLRGKRRR</sequence>
<feature type="compositionally biased region" description="Low complexity" evidence="6">
    <location>
        <begin position="79"/>
        <end position="99"/>
    </location>
</feature>